<accession>A0ABP5MF27</accession>
<keyword evidence="3" id="KW-1185">Reference proteome</keyword>
<evidence type="ECO:0000313" key="2">
    <source>
        <dbReference type="EMBL" id="GAA2171884.1"/>
    </source>
</evidence>
<dbReference type="EMBL" id="BAAAQT010000005">
    <property type="protein sequence ID" value="GAA2171884.1"/>
    <property type="molecule type" value="Genomic_DNA"/>
</dbReference>
<keyword evidence="1" id="KW-0812">Transmembrane</keyword>
<feature type="transmembrane region" description="Helical" evidence="1">
    <location>
        <begin position="51"/>
        <end position="73"/>
    </location>
</feature>
<proteinExistence type="predicted"/>
<organism evidence="2 3">
    <name type="scientific">Agrococcus versicolor</name>
    <dbReference type="NCBI Taxonomy" id="501482"/>
    <lineage>
        <taxon>Bacteria</taxon>
        <taxon>Bacillati</taxon>
        <taxon>Actinomycetota</taxon>
        <taxon>Actinomycetes</taxon>
        <taxon>Micrococcales</taxon>
        <taxon>Microbacteriaceae</taxon>
        <taxon>Agrococcus</taxon>
    </lineage>
</organism>
<comment type="caution">
    <text evidence="2">The sequence shown here is derived from an EMBL/GenBank/DDBJ whole genome shotgun (WGS) entry which is preliminary data.</text>
</comment>
<gene>
    <name evidence="2" type="ORF">GCM10009846_07610</name>
</gene>
<feature type="transmembrane region" description="Helical" evidence="1">
    <location>
        <begin position="115"/>
        <end position="133"/>
    </location>
</feature>
<feature type="transmembrane region" description="Helical" evidence="1">
    <location>
        <begin position="80"/>
        <end position="103"/>
    </location>
</feature>
<dbReference type="RefSeq" id="WP_344340506.1">
    <property type="nucleotide sequence ID" value="NZ_BAAAQT010000005.1"/>
</dbReference>
<protein>
    <submittedName>
        <fullName evidence="2">Uncharacterized protein</fullName>
    </submittedName>
</protein>
<evidence type="ECO:0000313" key="3">
    <source>
        <dbReference type="Proteomes" id="UP001501599"/>
    </source>
</evidence>
<keyword evidence="1" id="KW-1133">Transmembrane helix</keyword>
<dbReference type="Proteomes" id="UP001501599">
    <property type="component" value="Unassembled WGS sequence"/>
</dbReference>
<keyword evidence="1" id="KW-0472">Membrane</keyword>
<evidence type="ECO:0000256" key="1">
    <source>
        <dbReference type="SAM" id="Phobius"/>
    </source>
</evidence>
<name>A0ABP5MF27_9MICO</name>
<reference evidence="3" key="1">
    <citation type="journal article" date="2019" name="Int. J. Syst. Evol. Microbiol.">
        <title>The Global Catalogue of Microorganisms (GCM) 10K type strain sequencing project: providing services to taxonomists for standard genome sequencing and annotation.</title>
        <authorList>
            <consortium name="The Broad Institute Genomics Platform"/>
            <consortium name="The Broad Institute Genome Sequencing Center for Infectious Disease"/>
            <person name="Wu L."/>
            <person name="Ma J."/>
        </authorList>
    </citation>
    <scope>NUCLEOTIDE SEQUENCE [LARGE SCALE GENOMIC DNA]</scope>
    <source>
        <strain evidence="3">JCM 16026</strain>
    </source>
</reference>
<sequence length="134" mass="14087">MPDDDRDALTWEGDDADETLVTQDAQAPVAGAATQATAADAPSERVPGTRIVAVLFLLLAVASSVGWIAVMLANPAQQQTILALAMYQLGELLAVLAPVGWWLAARRLAPQPVPWWIAGVVVTAPWPLLVGVLA</sequence>